<dbReference type="AlphaFoldDB" id="A0AAJ4DM87"/>
<dbReference type="Proteomes" id="UP000326061">
    <property type="component" value="Chromosome"/>
</dbReference>
<dbReference type="RefSeq" id="WP_152298972.1">
    <property type="nucleotide sequence ID" value="NZ_CP041166.1"/>
</dbReference>
<name>A0AAJ4DM87_9BACT</name>
<proteinExistence type="predicted"/>
<evidence type="ECO:0000313" key="1">
    <source>
        <dbReference type="EMBL" id="QFR42909.1"/>
    </source>
</evidence>
<dbReference type="Pfam" id="PF06226">
    <property type="entry name" value="DUF1007"/>
    <property type="match status" value="1"/>
</dbReference>
<accession>A0AAJ4DM87</accession>
<dbReference type="InterPro" id="IPR010412">
    <property type="entry name" value="DUF1007"/>
</dbReference>
<protein>
    <submittedName>
        <fullName evidence="1">DUF1007 family protein</fullName>
    </submittedName>
</protein>
<dbReference type="PROSITE" id="PS00018">
    <property type="entry name" value="EF_HAND_1"/>
    <property type="match status" value="1"/>
</dbReference>
<reference evidence="2" key="1">
    <citation type="submission" date="2019-06" db="EMBL/GenBank/DDBJ databases">
        <title>Sulfurimonas gotlandica sp. nov., a chemoautotrophic and psychrotolerant epsilonproteobacterium isolated from a pelagic redoxcline, and an emended description of the genus Sulfurimonas.</title>
        <authorList>
            <person name="Wang S."/>
            <person name="Jiang L."/>
            <person name="Shao Z."/>
        </authorList>
    </citation>
    <scope>NUCLEOTIDE SEQUENCE [LARGE SCALE GENOMIC DNA]</scope>
    <source>
        <strain evidence="2">1-1N</strain>
    </source>
</reference>
<gene>
    <name evidence="1" type="ORF">FJR47_02885</name>
</gene>
<dbReference type="EMBL" id="CP041166">
    <property type="protein sequence ID" value="QFR42909.1"/>
    <property type="molecule type" value="Genomic_DNA"/>
</dbReference>
<evidence type="ECO:0000313" key="2">
    <source>
        <dbReference type="Proteomes" id="UP000326061"/>
    </source>
</evidence>
<organism evidence="1 2">
    <name type="scientific">Sulfurimonas xiamenensis</name>
    <dbReference type="NCBI Taxonomy" id="2590021"/>
    <lineage>
        <taxon>Bacteria</taxon>
        <taxon>Pseudomonadati</taxon>
        <taxon>Campylobacterota</taxon>
        <taxon>Epsilonproteobacteria</taxon>
        <taxon>Campylobacterales</taxon>
        <taxon>Sulfurimonadaceae</taxon>
        <taxon>Sulfurimonas</taxon>
    </lineage>
</organism>
<keyword evidence="2" id="KW-1185">Reference proteome</keyword>
<sequence length="185" mass="22015">MKYIVILSFLYTLLFSHPHVFVDVKFDIVINQNSSDMDVYWYFDEMTSNLLLMDFDQNRNNKLEKEEIAFLKQESFDNLKEFNYYISPHQKNKKLKFSEPQNFTAYIEGAKLVYKFSISTNIDLSIKELKIGCFDEENLTSFHLSEDIKIKINHENIDLSSVDSKLEDKDYYIADMLIVKWRGIK</sequence>
<dbReference type="KEGG" id="suln:FJR47_02885"/>
<dbReference type="InterPro" id="IPR018247">
    <property type="entry name" value="EF_Hand_1_Ca_BS"/>
</dbReference>